<evidence type="ECO:0000313" key="2">
    <source>
        <dbReference type="EMBL" id="EGO57285.1"/>
    </source>
</evidence>
<feature type="compositionally biased region" description="Basic and acidic residues" evidence="1">
    <location>
        <begin position="27"/>
        <end position="47"/>
    </location>
</feature>
<dbReference type="HOGENOM" id="CLU_855533_0_0_1"/>
<proteinExistence type="predicted"/>
<dbReference type="RefSeq" id="XP_009850434.1">
    <property type="nucleotide sequence ID" value="XM_009852132.1"/>
</dbReference>
<feature type="region of interest" description="Disordered" evidence="1">
    <location>
        <begin position="229"/>
        <end position="346"/>
    </location>
</feature>
<feature type="region of interest" description="Disordered" evidence="1">
    <location>
        <begin position="102"/>
        <end position="144"/>
    </location>
</feature>
<reference evidence="3" key="1">
    <citation type="journal article" date="2011" name="Genetics">
        <title>Massive changes in genome architecture accompany the transition to self-fertility in the filamentous fungus Neurospora tetrasperma.</title>
        <authorList>
            <person name="Ellison C.E."/>
            <person name="Stajich J.E."/>
            <person name="Jacobson D.J."/>
            <person name="Natvig D.O."/>
            <person name="Lapidus A."/>
            <person name="Foster B."/>
            <person name="Aerts A."/>
            <person name="Riley R."/>
            <person name="Lindquist E.A."/>
            <person name="Grigoriev I.V."/>
            <person name="Taylor J.W."/>
        </authorList>
    </citation>
    <scope>NUCLEOTIDE SEQUENCE [LARGE SCALE GENOMIC DNA]</scope>
    <source>
        <strain evidence="3">FGSC 2508 / P0657</strain>
    </source>
</reference>
<feature type="compositionally biased region" description="Polar residues" evidence="1">
    <location>
        <begin position="275"/>
        <end position="284"/>
    </location>
</feature>
<protein>
    <submittedName>
        <fullName evidence="2">Uncharacterized protein</fullName>
    </submittedName>
</protein>
<feature type="compositionally biased region" description="Polar residues" evidence="1">
    <location>
        <begin position="250"/>
        <end position="261"/>
    </location>
</feature>
<gene>
    <name evidence="2" type="ORF">NEUTE1DRAFT_137136</name>
</gene>
<evidence type="ECO:0000313" key="3">
    <source>
        <dbReference type="Proteomes" id="UP000008065"/>
    </source>
</evidence>
<dbReference type="KEGG" id="nte:NEUTE1DRAFT137136"/>
<dbReference type="OrthoDB" id="10661700at2759"/>
<dbReference type="GeneID" id="20825981"/>
<dbReference type="VEuPathDB" id="FungiDB:NEUTE1DRAFT_137136"/>
<feature type="region of interest" description="Disordered" evidence="1">
    <location>
        <begin position="1"/>
        <end position="81"/>
    </location>
</feature>
<evidence type="ECO:0000256" key="1">
    <source>
        <dbReference type="SAM" id="MobiDB-lite"/>
    </source>
</evidence>
<keyword evidence="3" id="KW-1185">Reference proteome</keyword>
<dbReference type="Proteomes" id="UP000008065">
    <property type="component" value="Unassembled WGS sequence"/>
</dbReference>
<accession>F8MJP4</accession>
<name>F8MJP4_NEUT8</name>
<feature type="compositionally biased region" description="Low complexity" evidence="1">
    <location>
        <begin position="305"/>
        <end position="338"/>
    </location>
</feature>
<dbReference type="EMBL" id="GL891304">
    <property type="protein sequence ID" value="EGO57285.1"/>
    <property type="molecule type" value="Genomic_DNA"/>
</dbReference>
<organism evidence="2 3">
    <name type="scientific">Neurospora tetrasperma (strain FGSC 2508 / ATCC MYA-4615 / P0657)</name>
    <dbReference type="NCBI Taxonomy" id="510951"/>
    <lineage>
        <taxon>Eukaryota</taxon>
        <taxon>Fungi</taxon>
        <taxon>Dikarya</taxon>
        <taxon>Ascomycota</taxon>
        <taxon>Pezizomycotina</taxon>
        <taxon>Sordariomycetes</taxon>
        <taxon>Sordariomycetidae</taxon>
        <taxon>Sordariales</taxon>
        <taxon>Sordariaceae</taxon>
        <taxon>Neurospora</taxon>
    </lineage>
</organism>
<feature type="compositionally biased region" description="Basic residues" evidence="1">
    <location>
        <begin position="126"/>
        <end position="142"/>
    </location>
</feature>
<feature type="compositionally biased region" description="Basic and acidic residues" evidence="1">
    <location>
        <begin position="229"/>
        <end position="241"/>
    </location>
</feature>
<sequence length="346" mass="38098">MQPDFPNTPRPKTGGTPLITEFFKPIHHSEPTRKAKRGLEDEIDSRPAKKLRSARHSGIPSVDIDRPKTRKPASARLLDDSNAGLRDSLVYRCNFFEEKTLDDEVEPRSNDIEPEAITADAEDTTRRRRSKAPSPRPKKAPTHTRLFNDTDAGLADRLVGRHFVKDEEDVIDRKVASPKLELTESPLAVRLRNLHNTRKPKKRPSSARLLDDVDGGLMDGFAGRFETARYEERIEEDKEVNGDGNPGRDASTNQTPTNSTLIGAALVGDTKDNIKPTNKYTTPSRPAPTTPKHYGHKGSSPNEKPSASDSPSTLLLPSPVMDLPAPSSPLSFSSSPVAWPSPPSSQ</sequence>
<dbReference type="AlphaFoldDB" id="F8MJP4"/>